<feature type="compositionally biased region" description="Basic and acidic residues" evidence="15">
    <location>
        <begin position="461"/>
        <end position="471"/>
    </location>
</feature>
<evidence type="ECO:0000256" key="11">
    <source>
        <dbReference type="ARBA" id="ARBA00060737"/>
    </source>
</evidence>
<dbReference type="GO" id="GO:0016567">
    <property type="term" value="P:protein ubiquitination"/>
    <property type="evidence" value="ECO:0007669"/>
    <property type="project" value="TreeGrafter"/>
</dbReference>
<keyword evidence="18" id="KW-1185">Reference proteome</keyword>
<dbReference type="SUPFAM" id="SSF57850">
    <property type="entry name" value="RING/U-box"/>
    <property type="match status" value="1"/>
</dbReference>
<evidence type="ECO:0000256" key="12">
    <source>
        <dbReference type="ARBA" id="ARBA00067354"/>
    </source>
</evidence>
<dbReference type="SMART" id="SM00591">
    <property type="entry name" value="RWD"/>
    <property type="match status" value="1"/>
</dbReference>
<feature type="compositionally biased region" description="Basic and acidic residues" evidence="15">
    <location>
        <begin position="322"/>
        <end position="331"/>
    </location>
</feature>
<feature type="compositionally biased region" description="Polar residues" evidence="15">
    <location>
        <begin position="396"/>
        <end position="409"/>
    </location>
</feature>
<evidence type="ECO:0000256" key="7">
    <source>
        <dbReference type="ARBA" id="ARBA00022723"/>
    </source>
</evidence>
<evidence type="ECO:0000256" key="2">
    <source>
        <dbReference type="ARBA" id="ARBA00004496"/>
    </source>
</evidence>
<comment type="similarity">
    <text evidence="11">Belongs to the RNF25 family.</text>
</comment>
<evidence type="ECO:0000256" key="9">
    <source>
        <dbReference type="ARBA" id="ARBA00022786"/>
    </source>
</evidence>
<keyword evidence="10" id="KW-0862">Zinc</keyword>
<accession>A0A6P7YNR9</accession>
<protein>
    <recommendedName>
        <fullName evidence="12">E3 ubiquitin-protein ligase RNF25</fullName>
        <ecNumber evidence="4">2.3.2.27</ecNumber>
    </recommendedName>
    <alternativeName>
        <fullName evidence="13">RING finger protein 25</fullName>
    </alternativeName>
</protein>
<evidence type="ECO:0000259" key="17">
    <source>
        <dbReference type="PROSITE" id="PS50908"/>
    </source>
</evidence>
<comment type="pathway">
    <text evidence="3">Protein modification; protein ubiquitination.</text>
</comment>
<dbReference type="AlphaFoldDB" id="A0A6P7YNR9"/>
<evidence type="ECO:0000256" key="5">
    <source>
        <dbReference type="ARBA" id="ARBA00022490"/>
    </source>
</evidence>
<keyword evidence="9" id="KW-0833">Ubl conjugation pathway</keyword>
<dbReference type="FunFam" id="3.30.40.10:FF:000215">
    <property type="entry name" value="E3 ubiquitin-protein ligase RNF25"/>
    <property type="match status" value="1"/>
</dbReference>
<evidence type="ECO:0000256" key="8">
    <source>
        <dbReference type="ARBA" id="ARBA00022771"/>
    </source>
</evidence>
<reference evidence="19" key="1">
    <citation type="submission" date="2025-08" db="UniProtKB">
        <authorList>
            <consortium name="RefSeq"/>
        </authorList>
    </citation>
    <scope>IDENTIFICATION</scope>
</reference>
<dbReference type="SUPFAM" id="SSF54495">
    <property type="entry name" value="UBC-like"/>
    <property type="match status" value="1"/>
</dbReference>
<gene>
    <name evidence="19" type="primary">RNF25</name>
</gene>
<feature type="compositionally biased region" description="Polar residues" evidence="15">
    <location>
        <begin position="340"/>
        <end position="355"/>
    </location>
</feature>
<dbReference type="InterPro" id="IPR039133">
    <property type="entry name" value="RNF25"/>
</dbReference>
<dbReference type="InterPro" id="IPR013083">
    <property type="entry name" value="Znf_RING/FYVE/PHD"/>
</dbReference>
<dbReference type="InterPro" id="IPR016135">
    <property type="entry name" value="UBQ-conjugating_enzyme/RWD"/>
</dbReference>
<dbReference type="InterPro" id="IPR001841">
    <property type="entry name" value="Znf_RING"/>
</dbReference>
<feature type="compositionally biased region" description="Polar residues" evidence="15">
    <location>
        <begin position="448"/>
        <end position="460"/>
    </location>
</feature>
<dbReference type="CDD" id="cd16470">
    <property type="entry name" value="RING-H2_RNF25"/>
    <property type="match status" value="1"/>
</dbReference>
<dbReference type="RefSeq" id="XP_030064855.1">
    <property type="nucleotide sequence ID" value="XM_030208995.1"/>
</dbReference>
<dbReference type="GO" id="GO:0005737">
    <property type="term" value="C:cytoplasm"/>
    <property type="evidence" value="ECO:0007669"/>
    <property type="project" value="UniProtKB-SubCell"/>
</dbReference>
<keyword evidence="7" id="KW-0479">Metal-binding</keyword>
<dbReference type="GO" id="GO:0008270">
    <property type="term" value="F:zinc ion binding"/>
    <property type="evidence" value="ECO:0007669"/>
    <property type="project" value="UniProtKB-KW"/>
</dbReference>
<comment type="subcellular location">
    <subcellularLocation>
        <location evidence="2">Cytoplasm</location>
    </subcellularLocation>
</comment>
<dbReference type="PANTHER" id="PTHR13198:SF4">
    <property type="entry name" value="E3 UBIQUITIN-PROTEIN LIGASE RNF25"/>
    <property type="match status" value="1"/>
</dbReference>
<evidence type="ECO:0000256" key="10">
    <source>
        <dbReference type="ARBA" id="ARBA00022833"/>
    </source>
</evidence>
<evidence type="ECO:0000313" key="18">
    <source>
        <dbReference type="Proteomes" id="UP000515156"/>
    </source>
</evidence>
<evidence type="ECO:0000256" key="13">
    <source>
        <dbReference type="ARBA" id="ARBA00075535"/>
    </source>
</evidence>
<keyword evidence="6" id="KW-0808">Transferase</keyword>
<dbReference type="OrthoDB" id="432311at2759"/>
<dbReference type="Pfam" id="PF17123">
    <property type="entry name" value="zf-RING_11"/>
    <property type="match status" value="1"/>
</dbReference>
<dbReference type="Gene3D" id="3.10.110.10">
    <property type="entry name" value="Ubiquitin Conjugating Enzyme"/>
    <property type="match status" value="1"/>
</dbReference>
<dbReference type="InParanoid" id="A0A6P7YNR9"/>
<evidence type="ECO:0000256" key="3">
    <source>
        <dbReference type="ARBA" id="ARBA00004906"/>
    </source>
</evidence>
<dbReference type="CTD" id="64320"/>
<evidence type="ECO:0000259" key="16">
    <source>
        <dbReference type="PROSITE" id="PS50089"/>
    </source>
</evidence>
<evidence type="ECO:0000256" key="6">
    <source>
        <dbReference type="ARBA" id="ARBA00022679"/>
    </source>
</evidence>
<keyword evidence="5" id="KW-0963">Cytoplasm</keyword>
<organism evidence="18 19">
    <name type="scientific">Microcaecilia unicolor</name>
    <dbReference type="NCBI Taxonomy" id="1415580"/>
    <lineage>
        <taxon>Eukaryota</taxon>
        <taxon>Metazoa</taxon>
        <taxon>Chordata</taxon>
        <taxon>Craniata</taxon>
        <taxon>Vertebrata</taxon>
        <taxon>Euteleostomi</taxon>
        <taxon>Amphibia</taxon>
        <taxon>Gymnophiona</taxon>
        <taxon>Siphonopidae</taxon>
        <taxon>Microcaecilia</taxon>
    </lineage>
</organism>
<dbReference type="Pfam" id="PF05773">
    <property type="entry name" value="RWD"/>
    <property type="match status" value="1"/>
</dbReference>
<sequence>MAAGGEEEDWSLPMEVEVLESIYLDELHISRGRSRLEPWEISITLYPATADDQESQYVRFSLLLTVPLQYPQEAPAISIQNPRGLSDELLHIISQKLKLVAEAGLGAPMIYDLIEKGKEILTDNNIPHGQCVICLYGFQQNEAFTKTSCYHYFHSHCLACYVQNMEEELQRKQKKEQEQHYVAGLQEGTGVHCPVCRELLTYDLAALKAAPAPHQPLEEYCPDAQTKQHQQELLQIYKRQQAKGGIIDPEAEKNRYFFSLQTPSRDETYLDAPVSETTVEDGVLTSPLVDPPLPMMRSFRKESSLPETAPVATNPQNQCSQARKERRDFRSQHHSPRMANVTSQEGKISASTYSRNLRDYSRKPEQWEQHDQKYKPDFSTSYARNRAPILVENDIDTSTASTTEAQENATAERRGPGSWQTQCRTWDNRRWGRSNLRERGSYHRAQRSGGSFTSHGQGQRVSRESENKENS</sequence>
<dbReference type="GO" id="GO:0061630">
    <property type="term" value="F:ubiquitin protein ligase activity"/>
    <property type="evidence" value="ECO:0007669"/>
    <property type="project" value="UniProtKB-EC"/>
</dbReference>
<evidence type="ECO:0000256" key="4">
    <source>
        <dbReference type="ARBA" id="ARBA00012483"/>
    </source>
</evidence>
<evidence type="ECO:0000256" key="14">
    <source>
        <dbReference type="PROSITE-ProRule" id="PRU00175"/>
    </source>
</evidence>
<feature type="compositionally biased region" description="Basic and acidic residues" evidence="15">
    <location>
        <begin position="356"/>
        <end position="376"/>
    </location>
</feature>
<dbReference type="FunCoup" id="A0A6P7YNR9">
    <property type="interactions" value="3088"/>
</dbReference>
<feature type="domain" description="RWD" evidence="17">
    <location>
        <begin position="14"/>
        <end position="124"/>
    </location>
</feature>
<feature type="region of interest" description="Disordered" evidence="15">
    <location>
        <begin position="302"/>
        <end position="471"/>
    </location>
</feature>
<feature type="domain" description="RING-type" evidence="16">
    <location>
        <begin position="131"/>
        <end position="197"/>
    </location>
</feature>
<dbReference type="PANTHER" id="PTHR13198">
    <property type="entry name" value="RING FINGER PROTEIN 25"/>
    <property type="match status" value="1"/>
</dbReference>
<dbReference type="Gene3D" id="3.30.40.10">
    <property type="entry name" value="Zinc/RING finger domain, C3HC4 (zinc finger)"/>
    <property type="match status" value="1"/>
</dbReference>
<keyword evidence="8 14" id="KW-0863">Zinc-finger</keyword>
<name>A0A6P7YNR9_9AMPH</name>
<feature type="compositionally biased region" description="Polar residues" evidence="15">
    <location>
        <begin position="311"/>
        <end position="321"/>
    </location>
</feature>
<dbReference type="FunFam" id="3.10.110.10:FF:000052">
    <property type="entry name" value="Putative e3 ubiquitin-protein ligase rnf25"/>
    <property type="match status" value="1"/>
</dbReference>
<feature type="compositionally biased region" description="Basic and acidic residues" evidence="15">
    <location>
        <begin position="426"/>
        <end position="441"/>
    </location>
</feature>
<evidence type="ECO:0000313" key="19">
    <source>
        <dbReference type="RefSeq" id="XP_030064855.1"/>
    </source>
</evidence>
<dbReference type="EC" id="2.3.2.27" evidence="4"/>
<dbReference type="Proteomes" id="UP000515156">
    <property type="component" value="Chromosome 7"/>
</dbReference>
<evidence type="ECO:0000256" key="15">
    <source>
        <dbReference type="SAM" id="MobiDB-lite"/>
    </source>
</evidence>
<dbReference type="KEGG" id="muo:115473852"/>
<dbReference type="PROSITE" id="PS50089">
    <property type="entry name" value="ZF_RING_2"/>
    <property type="match status" value="1"/>
</dbReference>
<dbReference type="GO" id="GO:0005634">
    <property type="term" value="C:nucleus"/>
    <property type="evidence" value="ECO:0007669"/>
    <property type="project" value="TreeGrafter"/>
</dbReference>
<dbReference type="CDD" id="cd23818">
    <property type="entry name" value="RWD_RNF25"/>
    <property type="match status" value="1"/>
</dbReference>
<dbReference type="SMART" id="SM00184">
    <property type="entry name" value="RING"/>
    <property type="match status" value="1"/>
</dbReference>
<dbReference type="InterPro" id="IPR006575">
    <property type="entry name" value="RWD_dom"/>
</dbReference>
<dbReference type="GeneID" id="115473852"/>
<dbReference type="PROSITE" id="PS50908">
    <property type="entry name" value="RWD"/>
    <property type="match status" value="1"/>
</dbReference>
<proteinExistence type="inferred from homology"/>
<comment type="catalytic activity">
    <reaction evidence="1">
        <text>S-ubiquitinyl-[E2 ubiquitin-conjugating enzyme]-L-cysteine + [acceptor protein]-L-lysine = [E2 ubiquitin-conjugating enzyme]-L-cysteine + N(6)-ubiquitinyl-[acceptor protein]-L-lysine.</text>
        <dbReference type="EC" id="2.3.2.27"/>
    </reaction>
</comment>
<evidence type="ECO:0000256" key="1">
    <source>
        <dbReference type="ARBA" id="ARBA00000900"/>
    </source>
</evidence>